<dbReference type="InterPro" id="IPR011990">
    <property type="entry name" value="TPR-like_helical_dom_sf"/>
</dbReference>
<dbReference type="AlphaFoldDB" id="A0A096AEB8"/>
<evidence type="ECO:0000256" key="6">
    <source>
        <dbReference type="SAM" id="SignalP"/>
    </source>
</evidence>
<keyword evidence="4" id="KW-0472">Membrane</keyword>
<dbReference type="InterPro" id="IPR012944">
    <property type="entry name" value="SusD_RagB_dom"/>
</dbReference>
<feature type="signal peptide" evidence="6">
    <location>
        <begin position="1"/>
        <end position="27"/>
    </location>
</feature>
<dbReference type="Pfam" id="PF07980">
    <property type="entry name" value="SusD_RagB"/>
    <property type="match status" value="1"/>
</dbReference>
<dbReference type="GO" id="GO:0009279">
    <property type="term" value="C:cell outer membrane"/>
    <property type="evidence" value="ECO:0007669"/>
    <property type="project" value="UniProtKB-SubCell"/>
</dbReference>
<organism evidence="9 10">
    <name type="scientific">Prevotella bivia DNF00320</name>
    <dbReference type="NCBI Taxonomy" id="1401068"/>
    <lineage>
        <taxon>Bacteria</taxon>
        <taxon>Pseudomonadati</taxon>
        <taxon>Bacteroidota</taxon>
        <taxon>Bacteroidia</taxon>
        <taxon>Bacteroidales</taxon>
        <taxon>Prevotellaceae</taxon>
        <taxon>Prevotella</taxon>
    </lineage>
</organism>
<gene>
    <name evidence="9" type="ORF">HMPREF0647_02725</name>
</gene>
<proteinExistence type="inferred from homology"/>
<dbReference type="EMBL" id="JRNQ01000017">
    <property type="protein sequence ID" value="KGF45250.1"/>
    <property type="molecule type" value="Genomic_DNA"/>
</dbReference>
<comment type="subcellular location">
    <subcellularLocation>
        <location evidence="1">Cell outer membrane</location>
    </subcellularLocation>
</comment>
<evidence type="ECO:0000256" key="4">
    <source>
        <dbReference type="ARBA" id="ARBA00023136"/>
    </source>
</evidence>
<sequence>MTRLKRMNILKKTILAYCSVIFCVSCSLNIPPADQYSDPDAITSIDAARSLLASTYAQYPHCEYELSILGNDFCPNNLTRKDISQGNLYAWQDKEIYTLAENLWTNYYATIASCNTLIERLSFVETHGKDEQQELSAIASEVKTLKAMCYFNLLRLYAPAYDINKKAPGIILKDALQLDFLERSTIEQCVTSIRSLLQEAVKVDNHPVQNGWLSQDAAYYLLAELELYTGNYEAAIQYGERIIGNAQPDFFTTSGIEQLWGEGSSKVRIFAFSNDGRYLESMQYTAQDGDFFSVNPQITYTGKDLRAATYSKVVEQEGHQTLQLGKYNMNTKNGKDSRYVDIMRYAGAYFIVAESYAQIGQLQKATTTINNYLAAIKADPIADGYNKTELVAQILVEKQKEFVGEGVSFFDRKRIHLSSLPRLGKWGIGVTNTIKPDDYRWTFPIPRSEYRYNDYIVQNKGWSITKRN</sequence>
<feature type="domain" description="RagB/SusD" evidence="7">
    <location>
        <begin position="313"/>
        <end position="462"/>
    </location>
</feature>
<dbReference type="InterPro" id="IPR033985">
    <property type="entry name" value="SusD-like_N"/>
</dbReference>
<evidence type="ECO:0000259" key="8">
    <source>
        <dbReference type="Pfam" id="PF14322"/>
    </source>
</evidence>
<name>A0A096AEB8_9BACT</name>
<keyword evidence="5" id="KW-0998">Cell outer membrane</keyword>
<evidence type="ECO:0000313" key="10">
    <source>
        <dbReference type="Proteomes" id="UP000029525"/>
    </source>
</evidence>
<evidence type="ECO:0008006" key="11">
    <source>
        <dbReference type="Google" id="ProtNLM"/>
    </source>
</evidence>
<keyword evidence="3 6" id="KW-0732">Signal</keyword>
<comment type="similarity">
    <text evidence="2">Belongs to the SusD family.</text>
</comment>
<dbReference type="OrthoDB" id="5694214at2"/>
<dbReference type="Pfam" id="PF14322">
    <property type="entry name" value="SusD-like_3"/>
    <property type="match status" value="1"/>
</dbReference>
<evidence type="ECO:0000256" key="5">
    <source>
        <dbReference type="ARBA" id="ARBA00023237"/>
    </source>
</evidence>
<evidence type="ECO:0000256" key="2">
    <source>
        <dbReference type="ARBA" id="ARBA00006275"/>
    </source>
</evidence>
<accession>A0A096AEB8</accession>
<evidence type="ECO:0000259" key="7">
    <source>
        <dbReference type="Pfam" id="PF07980"/>
    </source>
</evidence>
<dbReference type="RefSeq" id="WP_036866238.1">
    <property type="nucleotide sequence ID" value="NZ_JRNQ01000017.1"/>
</dbReference>
<evidence type="ECO:0000256" key="3">
    <source>
        <dbReference type="ARBA" id="ARBA00022729"/>
    </source>
</evidence>
<feature type="domain" description="SusD-like N-terminal" evidence="8">
    <location>
        <begin position="56"/>
        <end position="223"/>
    </location>
</feature>
<dbReference type="Proteomes" id="UP000029525">
    <property type="component" value="Unassembled WGS sequence"/>
</dbReference>
<dbReference type="Gene3D" id="1.25.40.390">
    <property type="match status" value="1"/>
</dbReference>
<evidence type="ECO:0000313" key="9">
    <source>
        <dbReference type="EMBL" id="KGF45250.1"/>
    </source>
</evidence>
<protein>
    <recommendedName>
        <fullName evidence="11">RagB/SusD family nutrient uptake outer membrane protein</fullName>
    </recommendedName>
</protein>
<comment type="caution">
    <text evidence="9">The sequence shown here is derived from an EMBL/GenBank/DDBJ whole genome shotgun (WGS) entry which is preliminary data.</text>
</comment>
<dbReference type="SUPFAM" id="SSF48452">
    <property type="entry name" value="TPR-like"/>
    <property type="match status" value="1"/>
</dbReference>
<reference evidence="9 10" key="1">
    <citation type="submission" date="2014-07" db="EMBL/GenBank/DDBJ databases">
        <authorList>
            <person name="McCorrison J."/>
            <person name="Sanka R."/>
            <person name="Torralba M."/>
            <person name="Gillis M."/>
            <person name="Haft D.H."/>
            <person name="Methe B."/>
            <person name="Sutton G."/>
            <person name="Nelson K.E."/>
        </authorList>
    </citation>
    <scope>NUCLEOTIDE SEQUENCE [LARGE SCALE GENOMIC DNA]</scope>
    <source>
        <strain evidence="9 10">DNF00320</strain>
    </source>
</reference>
<feature type="chain" id="PRO_5001924540" description="RagB/SusD family nutrient uptake outer membrane protein" evidence="6">
    <location>
        <begin position="28"/>
        <end position="468"/>
    </location>
</feature>
<evidence type="ECO:0000256" key="1">
    <source>
        <dbReference type="ARBA" id="ARBA00004442"/>
    </source>
</evidence>